<comment type="caution">
    <text evidence="9">The sequence shown here is derived from an EMBL/GenBank/DDBJ whole genome shotgun (WGS) entry which is preliminary data.</text>
</comment>
<dbReference type="InterPro" id="IPR044609">
    <property type="entry name" value="FKBP2/11"/>
</dbReference>
<keyword evidence="7" id="KW-0472">Membrane</keyword>
<gene>
    <name evidence="9" type="ORF">GCM10009827_032600</name>
</gene>
<evidence type="ECO:0000256" key="5">
    <source>
        <dbReference type="PROSITE-ProRule" id="PRU00277"/>
    </source>
</evidence>
<feature type="compositionally biased region" description="Acidic residues" evidence="6">
    <location>
        <begin position="25"/>
        <end position="35"/>
    </location>
</feature>
<dbReference type="PANTHER" id="PTHR45779">
    <property type="entry name" value="PEPTIDYLPROLYL ISOMERASE"/>
    <property type="match status" value="1"/>
</dbReference>
<evidence type="ECO:0000256" key="7">
    <source>
        <dbReference type="SAM" id="Phobius"/>
    </source>
</evidence>
<feature type="compositionally biased region" description="Basic residues" evidence="6">
    <location>
        <begin position="1"/>
        <end position="12"/>
    </location>
</feature>
<protein>
    <recommendedName>
        <fullName evidence="2 5">peptidylprolyl isomerase</fullName>
        <ecNumber evidence="2 5">5.2.1.8</ecNumber>
    </recommendedName>
</protein>
<dbReference type="PROSITE" id="PS50059">
    <property type="entry name" value="FKBP_PPIASE"/>
    <property type="match status" value="1"/>
</dbReference>
<name>A0ABN2AAU5_9ACTN</name>
<evidence type="ECO:0000256" key="6">
    <source>
        <dbReference type="SAM" id="MobiDB-lite"/>
    </source>
</evidence>
<evidence type="ECO:0000256" key="1">
    <source>
        <dbReference type="ARBA" id="ARBA00000971"/>
    </source>
</evidence>
<sequence length="348" mass="36081">MSDRGRSRRTARSTKATPPQAAPDTEVEPTADAESDTTNTEPTEAEGVAEETVSLGKKDDPDADAEAADGAGDDTADEDGDPADASDAAAGDPDAAADGDDPDATADDDEPDKSDKSDKSAKAKNAKTVAPATKAEKRAAARIAAAKVARRRRAGQAIAGTMIVLLVVGGAFAGVWYFGDRAEKNRIKCKPVGDANAFPPLLGGMDKGLATEPKITASTEEITSLKTKVLIKGDCKAVKAGQTVTVNYVGATMKDGKVFDASWPRKKTIEIPVGQKQLRKQPQVIEGWDEGLVGLKVGSRVQLDIPGSKAYGDDAPEGYPKGTLRFIVDILDAKDADDSGGLPAGFGG</sequence>
<evidence type="ECO:0000256" key="2">
    <source>
        <dbReference type="ARBA" id="ARBA00013194"/>
    </source>
</evidence>
<feature type="transmembrane region" description="Helical" evidence="7">
    <location>
        <begin position="157"/>
        <end position="179"/>
    </location>
</feature>
<reference evidence="9 10" key="1">
    <citation type="journal article" date="2019" name="Int. J. Syst. Evol. Microbiol.">
        <title>The Global Catalogue of Microorganisms (GCM) 10K type strain sequencing project: providing services to taxonomists for standard genome sequencing and annotation.</title>
        <authorList>
            <consortium name="The Broad Institute Genomics Platform"/>
            <consortium name="The Broad Institute Genome Sequencing Center for Infectious Disease"/>
            <person name="Wu L."/>
            <person name="Ma J."/>
        </authorList>
    </citation>
    <scope>NUCLEOTIDE SEQUENCE [LARGE SCALE GENOMIC DNA]</scope>
    <source>
        <strain evidence="9 10">JCM 15933</strain>
    </source>
</reference>
<proteinExistence type="predicted"/>
<dbReference type="InterPro" id="IPR046357">
    <property type="entry name" value="PPIase_dom_sf"/>
</dbReference>
<comment type="catalytic activity">
    <reaction evidence="1 5">
        <text>[protein]-peptidylproline (omega=180) = [protein]-peptidylproline (omega=0)</text>
        <dbReference type="Rhea" id="RHEA:16237"/>
        <dbReference type="Rhea" id="RHEA-COMP:10747"/>
        <dbReference type="Rhea" id="RHEA-COMP:10748"/>
        <dbReference type="ChEBI" id="CHEBI:83833"/>
        <dbReference type="ChEBI" id="CHEBI:83834"/>
        <dbReference type="EC" id="5.2.1.8"/>
    </reaction>
</comment>
<feature type="compositionally biased region" description="Acidic residues" evidence="6">
    <location>
        <begin position="61"/>
        <end position="84"/>
    </location>
</feature>
<feature type="compositionally biased region" description="Low complexity" evidence="6">
    <location>
        <begin position="85"/>
        <end position="94"/>
    </location>
</feature>
<keyword evidence="7" id="KW-1133">Transmembrane helix</keyword>
<evidence type="ECO:0000256" key="3">
    <source>
        <dbReference type="ARBA" id="ARBA00023110"/>
    </source>
</evidence>
<accession>A0ABN2AAU5</accession>
<feature type="region of interest" description="Disordered" evidence="6">
    <location>
        <begin position="1"/>
        <end position="136"/>
    </location>
</feature>
<dbReference type="EMBL" id="BAAAQD010000005">
    <property type="protein sequence ID" value="GAA1515271.1"/>
    <property type="molecule type" value="Genomic_DNA"/>
</dbReference>
<dbReference type="Gene3D" id="3.10.50.40">
    <property type="match status" value="1"/>
</dbReference>
<dbReference type="Proteomes" id="UP001501470">
    <property type="component" value="Unassembled WGS sequence"/>
</dbReference>
<feature type="compositionally biased region" description="Acidic residues" evidence="6">
    <location>
        <begin position="95"/>
        <end position="112"/>
    </location>
</feature>
<organism evidence="9 10">
    <name type="scientific">Dactylosporangium maewongense</name>
    <dbReference type="NCBI Taxonomy" id="634393"/>
    <lineage>
        <taxon>Bacteria</taxon>
        <taxon>Bacillati</taxon>
        <taxon>Actinomycetota</taxon>
        <taxon>Actinomycetes</taxon>
        <taxon>Micromonosporales</taxon>
        <taxon>Micromonosporaceae</taxon>
        <taxon>Dactylosporangium</taxon>
    </lineage>
</organism>
<dbReference type="PANTHER" id="PTHR45779:SF7">
    <property type="entry name" value="PEPTIDYLPROLYL ISOMERASE"/>
    <property type="match status" value="1"/>
</dbReference>
<evidence type="ECO:0000256" key="4">
    <source>
        <dbReference type="ARBA" id="ARBA00023235"/>
    </source>
</evidence>
<evidence type="ECO:0000313" key="9">
    <source>
        <dbReference type="EMBL" id="GAA1515271.1"/>
    </source>
</evidence>
<keyword evidence="4 5" id="KW-0413">Isomerase</keyword>
<evidence type="ECO:0000259" key="8">
    <source>
        <dbReference type="PROSITE" id="PS50059"/>
    </source>
</evidence>
<dbReference type="Pfam" id="PF00254">
    <property type="entry name" value="FKBP_C"/>
    <property type="match status" value="1"/>
</dbReference>
<keyword evidence="7" id="KW-0812">Transmembrane</keyword>
<keyword evidence="3 5" id="KW-0697">Rotamase</keyword>
<keyword evidence="10" id="KW-1185">Reference proteome</keyword>
<feature type="domain" description="PPIase FKBP-type" evidence="8">
    <location>
        <begin position="241"/>
        <end position="334"/>
    </location>
</feature>
<dbReference type="SUPFAM" id="SSF54534">
    <property type="entry name" value="FKBP-like"/>
    <property type="match status" value="1"/>
</dbReference>
<dbReference type="InterPro" id="IPR001179">
    <property type="entry name" value="PPIase_FKBP_dom"/>
</dbReference>
<dbReference type="EC" id="5.2.1.8" evidence="2 5"/>
<evidence type="ECO:0000313" key="10">
    <source>
        <dbReference type="Proteomes" id="UP001501470"/>
    </source>
</evidence>